<accession>A0AAE1A160</accession>
<organism evidence="9 10">
    <name type="scientific">Elysia crispata</name>
    <name type="common">lettuce slug</name>
    <dbReference type="NCBI Taxonomy" id="231223"/>
    <lineage>
        <taxon>Eukaryota</taxon>
        <taxon>Metazoa</taxon>
        <taxon>Spiralia</taxon>
        <taxon>Lophotrochozoa</taxon>
        <taxon>Mollusca</taxon>
        <taxon>Gastropoda</taxon>
        <taxon>Heterobranchia</taxon>
        <taxon>Euthyneura</taxon>
        <taxon>Panpulmonata</taxon>
        <taxon>Sacoglossa</taxon>
        <taxon>Placobranchoidea</taxon>
        <taxon>Plakobranchidae</taxon>
        <taxon>Elysia</taxon>
    </lineage>
</organism>
<comment type="similarity">
    <text evidence="1">Belongs to the protein kinase superfamily. CMGC Ser/Thr protein kinase family. CDC2/CDKX subfamily.</text>
</comment>
<dbReference type="PROSITE" id="PS50011">
    <property type="entry name" value="PROTEIN_KINASE_DOM"/>
    <property type="match status" value="1"/>
</dbReference>
<dbReference type="InterPro" id="IPR050108">
    <property type="entry name" value="CDK"/>
</dbReference>
<feature type="domain" description="Protein kinase" evidence="8">
    <location>
        <begin position="1"/>
        <end position="307"/>
    </location>
</feature>
<dbReference type="GO" id="GO:0005634">
    <property type="term" value="C:nucleus"/>
    <property type="evidence" value="ECO:0007669"/>
    <property type="project" value="TreeGrafter"/>
</dbReference>
<name>A0AAE1A160_9GAST</name>
<evidence type="ECO:0000256" key="4">
    <source>
        <dbReference type="ARBA" id="ARBA00022741"/>
    </source>
</evidence>
<gene>
    <name evidence="9" type="ORF">RRG08_052566</name>
</gene>
<evidence type="ECO:0000313" key="9">
    <source>
        <dbReference type="EMBL" id="KAK3779344.1"/>
    </source>
</evidence>
<evidence type="ECO:0000259" key="8">
    <source>
        <dbReference type="PROSITE" id="PS50011"/>
    </source>
</evidence>
<keyword evidence="10" id="KW-1185">Reference proteome</keyword>
<keyword evidence="6" id="KW-0067">ATP-binding</keyword>
<dbReference type="InterPro" id="IPR011009">
    <property type="entry name" value="Kinase-like_dom_sf"/>
</dbReference>
<dbReference type="Gene3D" id="3.30.200.20">
    <property type="entry name" value="Phosphorylase Kinase, domain 1"/>
    <property type="match status" value="1"/>
</dbReference>
<comment type="caution">
    <text evidence="9">The sequence shown here is derived from an EMBL/GenBank/DDBJ whole genome shotgun (WGS) entry which is preliminary data.</text>
</comment>
<evidence type="ECO:0000313" key="10">
    <source>
        <dbReference type="Proteomes" id="UP001283361"/>
    </source>
</evidence>
<dbReference type="Gene3D" id="1.10.510.10">
    <property type="entry name" value="Transferase(Phosphotransferase) domain 1"/>
    <property type="match status" value="1"/>
</dbReference>
<keyword evidence="3" id="KW-0808">Transferase</keyword>
<dbReference type="PROSITE" id="PS00108">
    <property type="entry name" value="PROTEIN_KINASE_ST"/>
    <property type="match status" value="1"/>
</dbReference>
<proteinExistence type="inferred from homology"/>
<dbReference type="SMART" id="SM00220">
    <property type="entry name" value="S_TKc"/>
    <property type="match status" value="1"/>
</dbReference>
<evidence type="ECO:0000256" key="7">
    <source>
        <dbReference type="SAM" id="MobiDB-lite"/>
    </source>
</evidence>
<dbReference type="Pfam" id="PF00069">
    <property type="entry name" value="Pkinase"/>
    <property type="match status" value="1"/>
</dbReference>
<dbReference type="FunFam" id="1.10.510.10:FF:000624">
    <property type="entry name" value="Mitogen-activated protein kinase"/>
    <property type="match status" value="1"/>
</dbReference>
<dbReference type="InterPro" id="IPR000719">
    <property type="entry name" value="Prot_kinase_dom"/>
</dbReference>
<dbReference type="GO" id="GO:0004674">
    <property type="term" value="F:protein serine/threonine kinase activity"/>
    <property type="evidence" value="ECO:0007669"/>
    <property type="project" value="UniProtKB-KW"/>
</dbReference>
<keyword evidence="5" id="KW-0418">Kinase</keyword>
<evidence type="ECO:0000256" key="6">
    <source>
        <dbReference type="ARBA" id="ARBA00022840"/>
    </source>
</evidence>
<keyword evidence="2" id="KW-0723">Serine/threonine-protein kinase</keyword>
<protein>
    <recommendedName>
        <fullName evidence="8">Protein kinase domain-containing protein</fullName>
    </recommendedName>
</protein>
<dbReference type="AlphaFoldDB" id="A0AAE1A160"/>
<evidence type="ECO:0000256" key="5">
    <source>
        <dbReference type="ARBA" id="ARBA00022777"/>
    </source>
</evidence>
<dbReference type="PANTHER" id="PTHR24056">
    <property type="entry name" value="CELL DIVISION PROTEIN KINASE"/>
    <property type="match status" value="1"/>
</dbReference>
<sequence>MSSHTSRWNDGMSSHSSHWNHVTDLSMERWNVYKVEDKEVKLQFALKSIPVRDARSNSLIVREVANLQECQCPYVVPLVGTWRETLLRDGEATNCQLILMELCESSLRQLLRENRLGLEVPVVKDITVQIMSGLAFVHSKGIIHRDLKPDNILVTDRGTVKLGDFGLSTVESPDGIYTPKMVTLWYRSPELLLGADNYTKAVDLWSVGCIVAELLMGRPLIQAMSEISMLTEIVNLFGGIDKWIMPAHLHLPVLESVDLSQPSSPNSARLEMFCGGNEDALRFAQSLLEINPDLRMSCLSALTHPFIAAEAQALSQVPVAVAQQARVPDPLSPSQNHHHEGPQVLQLLGSNYPLGPKDPSLSALPSHDPETEQRAPGLPCMAESEDPPMEFPFDEIFKITRNEFHMLSSESSATICASARPHGSHSPSYFSEEDDSPIVIEDSSEEMLPENGQLVDNHSERDNEVIVIEDSSGEKESNSDPIFVEASSEE</sequence>
<dbReference type="EMBL" id="JAWDGP010002843">
    <property type="protein sequence ID" value="KAK3779344.1"/>
    <property type="molecule type" value="Genomic_DNA"/>
</dbReference>
<feature type="region of interest" description="Disordered" evidence="7">
    <location>
        <begin position="347"/>
        <end position="376"/>
    </location>
</feature>
<evidence type="ECO:0000256" key="3">
    <source>
        <dbReference type="ARBA" id="ARBA00022679"/>
    </source>
</evidence>
<feature type="region of interest" description="Disordered" evidence="7">
    <location>
        <begin position="447"/>
        <end position="490"/>
    </location>
</feature>
<dbReference type="Proteomes" id="UP001283361">
    <property type="component" value="Unassembled WGS sequence"/>
</dbReference>
<keyword evidence="4" id="KW-0547">Nucleotide-binding</keyword>
<reference evidence="9" key="1">
    <citation type="journal article" date="2023" name="G3 (Bethesda)">
        <title>A reference genome for the long-term kleptoplast-retaining sea slug Elysia crispata morphotype clarki.</title>
        <authorList>
            <person name="Eastman K.E."/>
            <person name="Pendleton A.L."/>
            <person name="Shaikh M.A."/>
            <person name="Suttiyut T."/>
            <person name="Ogas R."/>
            <person name="Tomko P."/>
            <person name="Gavelis G."/>
            <person name="Widhalm J.R."/>
            <person name="Wisecaver J.H."/>
        </authorList>
    </citation>
    <scope>NUCLEOTIDE SEQUENCE</scope>
    <source>
        <strain evidence="9">ECLA1</strain>
    </source>
</reference>
<dbReference type="GO" id="GO:0005524">
    <property type="term" value="F:ATP binding"/>
    <property type="evidence" value="ECO:0007669"/>
    <property type="project" value="UniProtKB-KW"/>
</dbReference>
<evidence type="ECO:0000256" key="2">
    <source>
        <dbReference type="ARBA" id="ARBA00022527"/>
    </source>
</evidence>
<dbReference type="SUPFAM" id="SSF56112">
    <property type="entry name" value="Protein kinase-like (PK-like)"/>
    <property type="match status" value="1"/>
</dbReference>
<evidence type="ECO:0000256" key="1">
    <source>
        <dbReference type="ARBA" id="ARBA00006485"/>
    </source>
</evidence>
<dbReference type="InterPro" id="IPR008271">
    <property type="entry name" value="Ser/Thr_kinase_AS"/>
</dbReference>